<keyword evidence="2" id="KW-1133">Transmembrane helix</keyword>
<keyword evidence="2" id="KW-0472">Membrane</keyword>
<feature type="compositionally biased region" description="Basic residues" evidence="1">
    <location>
        <begin position="468"/>
        <end position="477"/>
    </location>
</feature>
<sequence length="517" mass="58734">MHILARDPSPDALDSLWDSFPCPPPWKPELILELGWTYRFPEDGQRLLSRVADRCRLDLMKLRASASQERENLIFKDCDINCFLLVLSVFICIIFLLVAIVAFYVRRRTLKRWKDKENSNSLAARSTYQPVPTESRTSEVVLANGRVTTRLENDSNGIHAFQNPKFYGKFYDSQLSRPNNVYDGEEASRQLKPYESPINDSEIQDPVERDIITNENAPLQNQYYSLQRKNDPRGPGSVVSYQRSQCSCPRCSQIALQQSPVPFVQCRCGRCSQLSVYHSGGTGYGSDGYTDYGISSNNKVMISKPKVDTNFIVNGDSKRRRHHSESGFAEDDYTYVDNAEVRYPQNNPTSSPVFLQSTSAFYPAASSKKCNCRRCSQNKLGFSDDENGIIYGVPNSAHAQSEFYGVPERTYPVQYLTNESPPKCNCKRCSQNSINLIERLESLELTVPTHYTEPETDMATVFTNYKTEHRKRKRNKMNRPVSLNTSSDETNTGSEKSFRSGVPKTNGSLLNAKFVNR</sequence>
<proteinExistence type="predicted"/>
<dbReference type="Proteomes" id="UP001186944">
    <property type="component" value="Unassembled WGS sequence"/>
</dbReference>
<protein>
    <submittedName>
        <fullName evidence="3">Uncharacterized protein</fullName>
    </submittedName>
</protein>
<keyword evidence="4" id="KW-1185">Reference proteome</keyword>
<evidence type="ECO:0000313" key="4">
    <source>
        <dbReference type="Proteomes" id="UP001186944"/>
    </source>
</evidence>
<organism evidence="3 4">
    <name type="scientific">Pinctada imbricata</name>
    <name type="common">Atlantic pearl-oyster</name>
    <name type="synonym">Pinctada martensii</name>
    <dbReference type="NCBI Taxonomy" id="66713"/>
    <lineage>
        <taxon>Eukaryota</taxon>
        <taxon>Metazoa</taxon>
        <taxon>Spiralia</taxon>
        <taxon>Lophotrochozoa</taxon>
        <taxon>Mollusca</taxon>
        <taxon>Bivalvia</taxon>
        <taxon>Autobranchia</taxon>
        <taxon>Pteriomorphia</taxon>
        <taxon>Pterioida</taxon>
        <taxon>Pterioidea</taxon>
        <taxon>Pteriidae</taxon>
        <taxon>Pinctada</taxon>
    </lineage>
</organism>
<evidence type="ECO:0000256" key="1">
    <source>
        <dbReference type="SAM" id="MobiDB-lite"/>
    </source>
</evidence>
<feature type="transmembrane region" description="Helical" evidence="2">
    <location>
        <begin position="83"/>
        <end position="105"/>
    </location>
</feature>
<dbReference type="EMBL" id="VSWD01000009">
    <property type="protein sequence ID" value="KAK3093271.1"/>
    <property type="molecule type" value="Genomic_DNA"/>
</dbReference>
<accession>A0AA88XVK5</accession>
<feature type="compositionally biased region" description="Polar residues" evidence="1">
    <location>
        <begin position="481"/>
        <end position="495"/>
    </location>
</feature>
<comment type="caution">
    <text evidence="3">The sequence shown here is derived from an EMBL/GenBank/DDBJ whole genome shotgun (WGS) entry which is preliminary data.</text>
</comment>
<reference evidence="3" key="1">
    <citation type="submission" date="2019-08" db="EMBL/GenBank/DDBJ databases">
        <title>The improved chromosome-level genome for the pearl oyster Pinctada fucata martensii using PacBio sequencing and Hi-C.</title>
        <authorList>
            <person name="Zheng Z."/>
        </authorList>
    </citation>
    <scope>NUCLEOTIDE SEQUENCE</scope>
    <source>
        <strain evidence="3">ZZ-2019</strain>
        <tissue evidence="3">Adductor muscle</tissue>
    </source>
</reference>
<evidence type="ECO:0000313" key="3">
    <source>
        <dbReference type="EMBL" id="KAK3093271.1"/>
    </source>
</evidence>
<dbReference type="AlphaFoldDB" id="A0AA88XVK5"/>
<evidence type="ECO:0000256" key="2">
    <source>
        <dbReference type="SAM" id="Phobius"/>
    </source>
</evidence>
<name>A0AA88XVK5_PINIB</name>
<keyword evidence="2" id="KW-0812">Transmembrane</keyword>
<feature type="region of interest" description="Disordered" evidence="1">
    <location>
        <begin position="468"/>
        <end position="517"/>
    </location>
</feature>
<gene>
    <name evidence="3" type="ORF">FSP39_013486</name>
</gene>